<name>A0A6J4VSB1_9BACT</name>
<protein>
    <submittedName>
        <fullName evidence="2">Uncharacterized protein</fullName>
    </submittedName>
</protein>
<evidence type="ECO:0000313" key="2">
    <source>
        <dbReference type="EMBL" id="CAA9583956.1"/>
    </source>
</evidence>
<feature type="compositionally biased region" description="Low complexity" evidence="1">
    <location>
        <begin position="63"/>
        <end position="84"/>
    </location>
</feature>
<feature type="compositionally biased region" description="Basic residues" evidence="1">
    <location>
        <begin position="18"/>
        <end position="35"/>
    </location>
</feature>
<sequence length="375" mass="39704">GRPRRAGRSTPDRDLRQHRWPHARHPPGRGRRRLAGRPPQPPPAASPLRGAAGDRDRRPGHLAPAAGVAAAGWHSPPLLAAARLARGRRPGADPARRLRGAAAADRGTGLRRPTRSVDRDGQPQRCRQFLLRPDRRRGKRQPRRRRNPPDRRRGRNRADAALRLRHAGARLFPGRRPGRRQGAGRPAGAAVAAGPDRRDGGDDPTPDRRLGAWSGDDRAALRFGDGGRAGTARRAVCGLARGRRRGAGVAALRRRRDHRRPGDADGAQRRRAAGDRRGGALPDPGQPGVARAGAAALREGDRPAAGRDPGGPPGRGGPARDRRGAAGDPADGHPLGRRRRAAAAAGGRLDGGPLVPGPNSGSHRRRLVGGDGGDV</sequence>
<dbReference type="AlphaFoldDB" id="A0A6J4VSB1"/>
<feature type="compositionally biased region" description="Basic and acidic residues" evidence="1">
    <location>
        <begin position="195"/>
        <end position="220"/>
    </location>
</feature>
<accession>A0A6J4VSB1</accession>
<feature type="non-terminal residue" evidence="2">
    <location>
        <position position="1"/>
    </location>
</feature>
<feature type="compositionally biased region" description="Low complexity" evidence="1">
    <location>
        <begin position="100"/>
        <end position="111"/>
    </location>
</feature>
<feature type="compositionally biased region" description="Basic and acidic residues" evidence="1">
    <location>
        <begin position="260"/>
        <end position="278"/>
    </location>
</feature>
<dbReference type="EMBL" id="CADCWF010000366">
    <property type="protein sequence ID" value="CAA9583956.1"/>
    <property type="molecule type" value="Genomic_DNA"/>
</dbReference>
<feature type="compositionally biased region" description="Basic and acidic residues" evidence="1">
    <location>
        <begin position="147"/>
        <end position="162"/>
    </location>
</feature>
<proteinExistence type="predicted"/>
<feature type="region of interest" description="Disordered" evidence="1">
    <location>
        <begin position="243"/>
        <end position="375"/>
    </location>
</feature>
<feature type="region of interest" description="Disordered" evidence="1">
    <location>
        <begin position="1"/>
        <end position="230"/>
    </location>
</feature>
<feature type="non-terminal residue" evidence="2">
    <location>
        <position position="375"/>
    </location>
</feature>
<feature type="compositionally biased region" description="Low complexity" evidence="1">
    <location>
        <begin position="183"/>
        <end position="194"/>
    </location>
</feature>
<organism evidence="2">
    <name type="scientific">uncultured Thermomicrobiales bacterium</name>
    <dbReference type="NCBI Taxonomy" id="1645740"/>
    <lineage>
        <taxon>Bacteria</taxon>
        <taxon>Pseudomonadati</taxon>
        <taxon>Thermomicrobiota</taxon>
        <taxon>Thermomicrobia</taxon>
        <taxon>Thermomicrobiales</taxon>
        <taxon>environmental samples</taxon>
    </lineage>
</organism>
<gene>
    <name evidence="2" type="ORF">AVDCRST_MAG59-5147</name>
</gene>
<reference evidence="2" key="1">
    <citation type="submission" date="2020-02" db="EMBL/GenBank/DDBJ databases">
        <authorList>
            <person name="Meier V. D."/>
        </authorList>
    </citation>
    <scope>NUCLEOTIDE SEQUENCE</scope>
    <source>
        <strain evidence="2">AVDCRST_MAG59</strain>
    </source>
</reference>
<feature type="compositionally biased region" description="Basic residues" evidence="1">
    <location>
        <begin position="243"/>
        <end position="259"/>
    </location>
</feature>
<feature type="compositionally biased region" description="Basic residues" evidence="1">
    <location>
        <begin position="134"/>
        <end position="146"/>
    </location>
</feature>
<evidence type="ECO:0000256" key="1">
    <source>
        <dbReference type="SAM" id="MobiDB-lite"/>
    </source>
</evidence>